<evidence type="ECO:0000313" key="2">
    <source>
        <dbReference type="EMBL" id="CAE7543927.1"/>
    </source>
</evidence>
<dbReference type="Proteomes" id="UP000601435">
    <property type="component" value="Unassembled WGS sequence"/>
</dbReference>
<dbReference type="OrthoDB" id="435832at2759"/>
<feature type="non-terminal residue" evidence="2">
    <location>
        <position position="258"/>
    </location>
</feature>
<dbReference type="EMBL" id="CAJNJA010025480">
    <property type="protein sequence ID" value="CAE7543927.1"/>
    <property type="molecule type" value="Genomic_DNA"/>
</dbReference>
<evidence type="ECO:0000313" key="3">
    <source>
        <dbReference type="Proteomes" id="UP000601435"/>
    </source>
</evidence>
<name>A0A812TYZ9_9DINO</name>
<protein>
    <submittedName>
        <fullName evidence="2">Uncharacterized protein</fullName>
    </submittedName>
</protein>
<accession>A0A812TYZ9</accession>
<dbReference type="AlphaFoldDB" id="A0A812TYZ9"/>
<sequence length="258" mass="28399">DAKITEASLPSASKGPGGPSCVQRAVDPLRALLAQQTNLQAPRASRGEGSTTAASHRASDAERSKPHPLAALFDRVARGGPKTAEKVAEFIEAQGPLEKQMEEERHRDHVWLWAFAGVRDDRAILVRMRRHYDALSRLLVKLLGTARSPQRSPEDLLPVFEDVILSTTAREQLSFKKLEDLAKKGFHIPKPLVLLEADKPICVYLAVAGAELGRIMATWPKAQEAVEMWWSAFACRLAPPAAAELPELQHWMHGVAFA</sequence>
<keyword evidence="3" id="KW-1185">Reference proteome</keyword>
<comment type="caution">
    <text evidence="2">The sequence shown here is derived from an EMBL/GenBank/DDBJ whole genome shotgun (WGS) entry which is preliminary data.</text>
</comment>
<feature type="region of interest" description="Disordered" evidence="1">
    <location>
        <begin position="1"/>
        <end position="68"/>
    </location>
</feature>
<feature type="non-terminal residue" evidence="2">
    <location>
        <position position="1"/>
    </location>
</feature>
<organism evidence="2 3">
    <name type="scientific">Symbiodinium necroappetens</name>
    <dbReference type="NCBI Taxonomy" id="1628268"/>
    <lineage>
        <taxon>Eukaryota</taxon>
        <taxon>Sar</taxon>
        <taxon>Alveolata</taxon>
        <taxon>Dinophyceae</taxon>
        <taxon>Suessiales</taxon>
        <taxon>Symbiodiniaceae</taxon>
        <taxon>Symbiodinium</taxon>
    </lineage>
</organism>
<evidence type="ECO:0000256" key="1">
    <source>
        <dbReference type="SAM" id="MobiDB-lite"/>
    </source>
</evidence>
<gene>
    <name evidence="2" type="ORF">SNEC2469_LOCUS15656</name>
</gene>
<reference evidence="2" key="1">
    <citation type="submission" date="2021-02" db="EMBL/GenBank/DDBJ databases">
        <authorList>
            <person name="Dougan E. K."/>
            <person name="Rhodes N."/>
            <person name="Thang M."/>
            <person name="Chan C."/>
        </authorList>
    </citation>
    <scope>NUCLEOTIDE SEQUENCE</scope>
</reference>
<proteinExistence type="predicted"/>